<proteinExistence type="predicted"/>
<evidence type="ECO:0000256" key="1">
    <source>
        <dbReference type="SAM" id="MobiDB-lite"/>
    </source>
</evidence>
<dbReference type="EMBL" id="JBEAFC010000004">
    <property type="protein sequence ID" value="KAL1559809.1"/>
    <property type="molecule type" value="Genomic_DNA"/>
</dbReference>
<feature type="compositionally biased region" description="Basic and acidic residues" evidence="1">
    <location>
        <begin position="64"/>
        <end position="78"/>
    </location>
</feature>
<protein>
    <submittedName>
        <fullName evidence="2">Uncharacterized protein</fullName>
    </submittedName>
</protein>
<evidence type="ECO:0000313" key="3">
    <source>
        <dbReference type="Proteomes" id="UP001567538"/>
    </source>
</evidence>
<reference evidence="2 3" key="1">
    <citation type="submission" date="2024-06" db="EMBL/GenBank/DDBJ databases">
        <title>A chromosome level genome sequence of Diviner's sage (Salvia divinorum).</title>
        <authorList>
            <person name="Ford S.A."/>
            <person name="Ro D.-K."/>
            <person name="Ness R.W."/>
            <person name="Phillips M.A."/>
        </authorList>
    </citation>
    <scope>NUCLEOTIDE SEQUENCE [LARGE SCALE GENOMIC DNA]</scope>
    <source>
        <strain evidence="2">SAF-2024a</strain>
        <tissue evidence="2">Leaf</tissue>
    </source>
</reference>
<sequence length="112" mass="12191">MVPLPISLSPSNSYRASSPSYSLSISISVQFDSKELPPISKGRQATGLPASQDSPSRPYRRRISIKELQIRNGVESERRKKSRWGNSPAGVKGKKSLGCKDYGPSGLTLDVD</sequence>
<gene>
    <name evidence="2" type="ORF">AAHA92_10109</name>
</gene>
<feature type="region of interest" description="Disordered" evidence="1">
    <location>
        <begin position="36"/>
        <end position="112"/>
    </location>
</feature>
<accession>A0ABD1HWZ3</accession>
<name>A0ABD1HWZ3_SALDI</name>
<dbReference type="Proteomes" id="UP001567538">
    <property type="component" value="Unassembled WGS sequence"/>
</dbReference>
<keyword evidence="3" id="KW-1185">Reference proteome</keyword>
<comment type="caution">
    <text evidence="2">The sequence shown here is derived from an EMBL/GenBank/DDBJ whole genome shotgun (WGS) entry which is preliminary data.</text>
</comment>
<evidence type="ECO:0000313" key="2">
    <source>
        <dbReference type="EMBL" id="KAL1559809.1"/>
    </source>
</evidence>
<organism evidence="2 3">
    <name type="scientific">Salvia divinorum</name>
    <name type="common">Maria pastora</name>
    <name type="synonym">Diviner's sage</name>
    <dbReference type="NCBI Taxonomy" id="28513"/>
    <lineage>
        <taxon>Eukaryota</taxon>
        <taxon>Viridiplantae</taxon>
        <taxon>Streptophyta</taxon>
        <taxon>Embryophyta</taxon>
        <taxon>Tracheophyta</taxon>
        <taxon>Spermatophyta</taxon>
        <taxon>Magnoliopsida</taxon>
        <taxon>eudicotyledons</taxon>
        <taxon>Gunneridae</taxon>
        <taxon>Pentapetalae</taxon>
        <taxon>asterids</taxon>
        <taxon>lamiids</taxon>
        <taxon>Lamiales</taxon>
        <taxon>Lamiaceae</taxon>
        <taxon>Nepetoideae</taxon>
        <taxon>Mentheae</taxon>
        <taxon>Salviinae</taxon>
        <taxon>Salvia</taxon>
        <taxon>Salvia subgen. Calosphace</taxon>
    </lineage>
</organism>
<dbReference type="AlphaFoldDB" id="A0ABD1HWZ3"/>